<reference evidence="1" key="1">
    <citation type="submission" date="2016-10" db="EMBL/GenBank/DDBJ databases">
        <authorList>
            <person name="de Groot N.N."/>
        </authorList>
    </citation>
    <scope>NUCLEOTIDE SEQUENCE</scope>
</reference>
<protein>
    <submittedName>
        <fullName evidence="1">Uncharacterized protein</fullName>
    </submittedName>
</protein>
<gene>
    <name evidence="1" type="ORF">MNB_SUP05-SYMBIONT-5-603</name>
</gene>
<proteinExistence type="predicted"/>
<accession>A0A1W1E180</accession>
<evidence type="ECO:0000313" key="1">
    <source>
        <dbReference type="EMBL" id="SFV87617.1"/>
    </source>
</evidence>
<dbReference type="AlphaFoldDB" id="A0A1W1E180"/>
<sequence length="224" mass="24222">MSKYVENLPQSNALNVVKYFDRACDVSGTISGSVNTDTAAYTITFNNCIDNGDGAKAMNGSLFGTVQLDNNDKELRFSLKVTKALKASNSTMDVGSSMDIKYLVAGDSSDVIITMSATGTENNQKYGCKVCKFHTKVLANNDIQIYQTEGQLYIGDDLGAYVIYDTSYDMSATPFVFSHSDGKVNVGGIAKFKSKDNKIIEIKAVANGNAELWIDGVFSKSITL</sequence>
<organism evidence="1">
    <name type="scientific">hydrothermal vent metagenome</name>
    <dbReference type="NCBI Taxonomy" id="652676"/>
    <lineage>
        <taxon>unclassified sequences</taxon>
        <taxon>metagenomes</taxon>
        <taxon>ecological metagenomes</taxon>
    </lineage>
</organism>
<dbReference type="EMBL" id="FPHZ01000047">
    <property type="protein sequence ID" value="SFV87617.1"/>
    <property type="molecule type" value="Genomic_DNA"/>
</dbReference>
<name>A0A1W1E180_9ZZZZ</name>